<evidence type="ECO:0000313" key="2">
    <source>
        <dbReference type="EMBL" id="TWU50767.1"/>
    </source>
</evidence>
<dbReference type="GO" id="GO:0008460">
    <property type="term" value="F:dTDP-glucose 4,6-dehydratase activity"/>
    <property type="evidence" value="ECO:0007669"/>
    <property type="project" value="UniProtKB-EC"/>
</dbReference>
<dbReference type="SUPFAM" id="SSF51735">
    <property type="entry name" value="NAD(P)-binding Rossmann-fold domains"/>
    <property type="match status" value="1"/>
</dbReference>
<dbReference type="AlphaFoldDB" id="A0A5C6ERR0"/>
<sequence>MTESRRSVSVYERCALCLNSLPSFFGSPVSAKNCLITGGAGFIGSHLAENLLASGHKVIVVDDLSTGRATNLAAVIDHENLEYIEGTVEDEDLVAEVVDRADRVYHLAAAVGVALIAAQPIQTIERNIYPTQLILNRLGERAVKGDLVPCFIASTSEVYGKNPKEVWTEEDDLVFGATTKPRWSYGVSKAIDEFLALAFYKEKALPAVVGRFFNVVGPRQTGAYGMVLPRFVDAALRGESLVVHDDGKQIRCFAHVDDVVGAVAKLVDTPEAAGRVYNIGSDVPISILQLAERVIARVNPKATIDFQSYSEAYDDSFEDIRRRVPDLTRISNTIGYKPTHHLDAIIDSVAAFQRKQLGGQ</sequence>
<evidence type="ECO:0000313" key="3">
    <source>
        <dbReference type="Proteomes" id="UP000318288"/>
    </source>
</evidence>
<dbReference type="PRINTS" id="PR01713">
    <property type="entry name" value="NUCEPIMERASE"/>
</dbReference>
<proteinExistence type="predicted"/>
<evidence type="ECO:0000259" key="1">
    <source>
        <dbReference type="Pfam" id="PF16363"/>
    </source>
</evidence>
<dbReference type="InterPro" id="IPR016040">
    <property type="entry name" value="NAD(P)-bd_dom"/>
</dbReference>
<dbReference type="EC" id="4.2.1.46" evidence="2"/>
<dbReference type="PANTHER" id="PTHR43000">
    <property type="entry name" value="DTDP-D-GLUCOSE 4,6-DEHYDRATASE-RELATED"/>
    <property type="match status" value="1"/>
</dbReference>
<dbReference type="UniPathway" id="UPA00796">
    <property type="reaction ID" value="UER00771"/>
</dbReference>
<reference evidence="2 3" key="1">
    <citation type="submission" date="2019-02" db="EMBL/GenBank/DDBJ databases">
        <title>Deep-cultivation of Planctomycetes and their phenomic and genomic characterization uncovers novel biology.</title>
        <authorList>
            <person name="Wiegand S."/>
            <person name="Jogler M."/>
            <person name="Boedeker C."/>
            <person name="Pinto D."/>
            <person name="Vollmers J."/>
            <person name="Rivas-Marin E."/>
            <person name="Kohn T."/>
            <person name="Peeters S.H."/>
            <person name="Heuer A."/>
            <person name="Rast P."/>
            <person name="Oberbeckmann S."/>
            <person name="Bunk B."/>
            <person name="Jeske O."/>
            <person name="Meyerdierks A."/>
            <person name="Storesund J.E."/>
            <person name="Kallscheuer N."/>
            <person name="Luecker S."/>
            <person name="Lage O.M."/>
            <person name="Pohl T."/>
            <person name="Merkel B.J."/>
            <person name="Hornburger P."/>
            <person name="Mueller R.-W."/>
            <person name="Bruemmer F."/>
            <person name="Labrenz M."/>
            <person name="Spormann A.M."/>
            <person name="Op Den Camp H."/>
            <person name="Overmann J."/>
            <person name="Amann R."/>
            <person name="Jetten M.S.M."/>
            <person name="Mascher T."/>
            <person name="Medema M.H."/>
            <person name="Devos D.P."/>
            <person name="Kaster A.-K."/>
            <person name="Ovreas L."/>
            <person name="Rohde M."/>
            <person name="Galperin M.Y."/>
            <person name="Jogler C."/>
        </authorList>
    </citation>
    <scope>NUCLEOTIDE SEQUENCE [LARGE SCALE GENOMIC DNA]</scope>
    <source>
        <strain evidence="2 3">Poly51</strain>
    </source>
</reference>
<dbReference type="InterPro" id="IPR036291">
    <property type="entry name" value="NAD(P)-bd_dom_sf"/>
</dbReference>
<feature type="domain" description="NAD(P)-binding" evidence="1">
    <location>
        <begin position="35"/>
        <end position="347"/>
    </location>
</feature>
<keyword evidence="2" id="KW-0456">Lyase</keyword>
<dbReference type="Pfam" id="PF16363">
    <property type="entry name" value="GDP_Man_Dehyd"/>
    <property type="match status" value="1"/>
</dbReference>
<dbReference type="OrthoDB" id="258549at2"/>
<comment type="caution">
    <text evidence="2">The sequence shown here is derived from an EMBL/GenBank/DDBJ whole genome shotgun (WGS) entry which is preliminary data.</text>
</comment>
<dbReference type="EMBL" id="SJPW01000005">
    <property type="protein sequence ID" value="TWU50767.1"/>
    <property type="molecule type" value="Genomic_DNA"/>
</dbReference>
<name>A0A5C6ERR0_9BACT</name>
<protein>
    <submittedName>
        <fullName evidence="2">dTDP-glucose 4,6-dehydratase</fullName>
        <ecNumber evidence="2">4.2.1.46</ecNumber>
    </submittedName>
</protein>
<organism evidence="2 3">
    <name type="scientific">Rubripirellula tenax</name>
    <dbReference type="NCBI Taxonomy" id="2528015"/>
    <lineage>
        <taxon>Bacteria</taxon>
        <taxon>Pseudomonadati</taxon>
        <taxon>Planctomycetota</taxon>
        <taxon>Planctomycetia</taxon>
        <taxon>Pirellulales</taxon>
        <taxon>Pirellulaceae</taxon>
        <taxon>Rubripirellula</taxon>
    </lineage>
</organism>
<dbReference type="GO" id="GO:0033320">
    <property type="term" value="P:UDP-D-xylose biosynthetic process"/>
    <property type="evidence" value="ECO:0007669"/>
    <property type="project" value="UniProtKB-UniPathway"/>
</dbReference>
<gene>
    <name evidence="2" type="primary">strE_2</name>
    <name evidence="2" type="ORF">Poly51_40600</name>
</gene>
<accession>A0A5C6ERR0</accession>
<keyword evidence="3" id="KW-1185">Reference proteome</keyword>
<dbReference type="Proteomes" id="UP000318288">
    <property type="component" value="Unassembled WGS sequence"/>
</dbReference>
<dbReference type="Gene3D" id="3.40.50.720">
    <property type="entry name" value="NAD(P)-binding Rossmann-like Domain"/>
    <property type="match status" value="1"/>
</dbReference>